<dbReference type="InterPro" id="IPR012938">
    <property type="entry name" value="Glc/Sorbosone_DH"/>
</dbReference>
<dbReference type="Pfam" id="PF07995">
    <property type="entry name" value="GSDH"/>
    <property type="match status" value="1"/>
</dbReference>
<organism evidence="4 5">
    <name type="scientific">Craurococcus roseus</name>
    <dbReference type="NCBI Taxonomy" id="77585"/>
    <lineage>
        <taxon>Bacteria</taxon>
        <taxon>Pseudomonadati</taxon>
        <taxon>Pseudomonadota</taxon>
        <taxon>Alphaproteobacteria</taxon>
        <taxon>Acetobacterales</taxon>
        <taxon>Acetobacteraceae</taxon>
        <taxon>Craurococcus</taxon>
    </lineage>
</organism>
<dbReference type="InterPro" id="IPR011041">
    <property type="entry name" value="Quinoprot_gluc/sorb_DH_b-prop"/>
</dbReference>
<keyword evidence="5" id="KW-1185">Reference proteome</keyword>
<evidence type="ECO:0000259" key="3">
    <source>
        <dbReference type="Pfam" id="PF07995"/>
    </source>
</evidence>
<sequence length="463" mass="50432">MKTRKALLGAGLMLVAGASGLFAQPQPRPGQQQDQRPAQPPAAAPGGAVPGEFSPGMRPPAPGPVPAQGALERLQQFRTTGTAMQMETVPQDGRRADALRRNLERIKLPEGFRIELYAVVPDARHMAVGASGVVFVGTRKTRVWAVTDRDRDRVADEVKVFAPSIGFSVPNGLCFSPDGILYVAEHNRVLAFPAAEFFYEGPDVAAETVVAQGQLIPASEESFNHGARVCRIGPDNKLYVSLGQPFNVPLQAKMDLYNRVGIGGIVRMDRDGKNREVYARGIRNSVGIAFRPGTQELWFTDNQVDGMGDDGPPGEINRVTAAGQNFGFPWYGGGTVRTKEYANAQPPGDAVRPVVETANHAADLGITFYDGRMFPEEYRGAIFNAQHGSWNRTTPIGARVMVTFLNPDGTVREYKPFAEGWLDEETNEYLGRPVDVATLRDGSLLVSDDMAGAIYRISYDRQR</sequence>
<dbReference type="PANTHER" id="PTHR33546">
    <property type="entry name" value="LARGE, MULTIFUNCTIONAL SECRETED PROTEIN-RELATED"/>
    <property type="match status" value="1"/>
</dbReference>
<evidence type="ECO:0000256" key="1">
    <source>
        <dbReference type="SAM" id="MobiDB-lite"/>
    </source>
</evidence>
<dbReference type="Gene3D" id="2.120.10.30">
    <property type="entry name" value="TolB, C-terminal domain"/>
    <property type="match status" value="1"/>
</dbReference>
<comment type="caution">
    <text evidence="4">The sequence shown here is derived from an EMBL/GenBank/DDBJ whole genome shotgun (WGS) entry which is preliminary data.</text>
</comment>
<feature type="chain" id="PRO_5047043014" evidence="2">
    <location>
        <begin position="24"/>
        <end position="463"/>
    </location>
</feature>
<dbReference type="SUPFAM" id="SSF50952">
    <property type="entry name" value="Soluble quinoprotein glucose dehydrogenase"/>
    <property type="match status" value="1"/>
</dbReference>
<evidence type="ECO:0000256" key="2">
    <source>
        <dbReference type="SAM" id="SignalP"/>
    </source>
</evidence>
<reference evidence="5" key="1">
    <citation type="journal article" date="2019" name="Int. J. Syst. Evol. Microbiol.">
        <title>The Global Catalogue of Microorganisms (GCM) 10K type strain sequencing project: providing services to taxonomists for standard genome sequencing and annotation.</title>
        <authorList>
            <consortium name="The Broad Institute Genomics Platform"/>
            <consortium name="The Broad Institute Genome Sequencing Center for Infectious Disease"/>
            <person name="Wu L."/>
            <person name="Ma J."/>
        </authorList>
    </citation>
    <scope>NUCLEOTIDE SEQUENCE [LARGE SCALE GENOMIC DNA]</scope>
    <source>
        <strain evidence="5">JCM 9933</strain>
    </source>
</reference>
<evidence type="ECO:0000313" key="4">
    <source>
        <dbReference type="EMBL" id="GAA0592113.1"/>
    </source>
</evidence>
<evidence type="ECO:0000313" key="5">
    <source>
        <dbReference type="Proteomes" id="UP001501588"/>
    </source>
</evidence>
<proteinExistence type="predicted"/>
<gene>
    <name evidence="4" type="ORF">GCM10009416_33160</name>
</gene>
<feature type="compositionally biased region" description="Low complexity" evidence="1">
    <location>
        <begin position="22"/>
        <end position="37"/>
    </location>
</feature>
<dbReference type="Proteomes" id="UP001501588">
    <property type="component" value="Unassembled WGS sequence"/>
</dbReference>
<dbReference type="RefSeq" id="WP_343896485.1">
    <property type="nucleotide sequence ID" value="NZ_BAAAFZ010000052.1"/>
</dbReference>
<feature type="domain" description="Glucose/Sorbosone dehydrogenase" evidence="3">
    <location>
        <begin position="216"/>
        <end position="383"/>
    </location>
</feature>
<protein>
    <submittedName>
        <fullName evidence="4">PQQ-dependent sugar dehydrogenase</fullName>
    </submittedName>
</protein>
<feature type="signal peptide" evidence="2">
    <location>
        <begin position="1"/>
        <end position="23"/>
    </location>
</feature>
<dbReference type="PANTHER" id="PTHR33546:SF1">
    <property type="entry name" value="LARGE, MULTIFUNCTIONAL SECRETED PROTEIN"/>
    <property type="match status" value="1"/>
</dbReference>
<accession>A0ABP3QP04</accession>
<keyword evidence="2" id="KW-0732">Signal</keyword>
<feature type="region of interest" description="Disordered" evidence="1">
    <location>
        <begin position="22"/>
        <end position="67"/>
    </location>
</feature>
<dbReference type="InterPro" id="IPR011042">
    <property type="entry name" value="6-blade_b-propeller_TolB-like"/>
</dbReference>
<dbReference type="EMBL" id="BAAAFZ010000052">
    <property type="protein sequence ID" value="GAA0592113.1"/>
    <property type="molecule type" value="Genomic_DNA"/>
</dbReference>
<name>A0ABP3QP04_9PROT</name>